<evidence type="ECO:0000313" key="2">
    <source>
        <dbReference type="EMBL" id="KAK2595599.1"/>
    </source>
</evidence>
<feature type="chain" id="PRO_5042619952" evidence="1">
    <location>
        <begin position="22"/>
        <end position="89"/>
    </location>
</feature>
<feature type="signal peptide" evidence="1">
    <location>
        <begin position="1"/>
        <end position="21"/>
    </location>
</feature>
<protein>
    <submittedName>
        <fullName evidence="2">Uncharacterized protein</fullName>
    </submittedName>
</protein>
<organism evidence="2 3">
    <name type="scientific">Conoideocrella luteorostrata</name>
    <dbReference type="NCBI Taxonomy" id="1105319"/>
    <lineage>
        <taxon>Eukaryota</taxon>
        <taxon>Fungi</taxon>
        <taxon>Dikarya</taxon>
        <taxon>Ascomycota</taxon>
        <taxon>Pezizomycotina</taxon>
        <taxon>Sordariomycetes</taxon>
        <taxon>Hypocreomycetidae</taxon>
        <taxon>Hypocreales</taxon>
        <taxon>Clavicipitaceae</taxon>
        <taxon>Conoideocrella</taxon>
    </lineage>
</organism>
<evidence type="ECO:0000313" key="3">
    <source>
        <dbReference type="Proteomes" id="UP001251528"/>
    </source>
</evidence>
<comment type="caution">
    <text evidence="2">The sequence shown here is derived from an EMBL/GenBank/DDBJ whole genome shotgun (WGS) entry which is preliminary data.</text>
</comment>
<evidence type="ECO:0000256" key="1">
    <source>
        <dbReference type="SAM" id="SignalP"/>
    </source>
</evidence>
<name>A0AAJ0CMA5_9HYPO</name>
<dbReference type="Proteomes" id="UP001251528">
    <property type="component" value="Unassembled WGS sequence"/>
</dbReference>
<proteinExistence type="predicted"/>
<reference evidence="2" key="1">
    <citation type="submission" date="2023-06" db="EMBL/GenBank/DDBJ databases">
        <title>Conoideocrella luteorostrata (Hypocreales: Clavicipitaceae), a potential biocontrol fungus for elongate hemlock scale in United States Christmas tree production areas.</title>
        <authorList>
            <person name="Barrett H."/>
            <person name="Lovett B."/>
            <person name="Macias A.M."/>
            <person name="Stajich J.E."/>
            <person name="Kasson M.T."/>
        </authorList>
    </citation>
    <scope>NUCLEOTIDE SEQUENCE</scope>
    <source>
        <strain evidence="2">ARSEF 14590</strain>
    </source>
</reference>
<keyword evidence="1" id="KW-0732">Signal</keyword>
<keyword evidence="3" id="KW-1185">Reference proteome</keyword>
<gene>
    <name evidence="2" type="ORF">QQS21_006646</name>
</gene>
<sequence>MKYINALIVLAAAAIAAPCAPDNNHPPPPSNGGGKCNNNNPHYVCCNGLISGLLCNLNLVGESCSGGSYCCESAPQNGLINIGLNCLRL</sequence>
<dbReference type="AlphaFoldDB" id="A0AAJ0CMA5"/>
<accession>A0AAJ0CMA5</accession>
<dbReference type="EMBL" id="JASWJB010000126">
    <property type="protein sequence ID" value="KAK2595599.1"/>
    <property type="molecule type" value="Genomic_DNA"/>
</dbReference>